<organism evidence="1 2">
    <name type="scientific">Pseudoduganella buxea</name>
    <dbReference type="NCBI Taxonomy" id="1949069"/>
    <lineage>
        <taxon>Bacteria</taxon>
        <taxon>Pseudomonadati</taxon>
        <taxon>Pseudomonadota</taxon>
        <taxon>Betaproteobacteria</taxon>
        <taxon>Burkholderiales</taxon>
        <taxon>Oxalobacteraceae</taxon>
        <taxon>Telluria group</taxon>
        <taxon>Pseudoduganella</taxon>
    </lineage>
</organism>
<proteinExistence type="predicted"/>
<sequence>MNDAEAQVMDALHRASQAQQAGEHAAALRELLFIHTDCGHDDRGANHLRGFALHEWGRLAEAYPPAREALIAARDEELRRLLAGETSSRSFGDDYDAPRWLEVASMNRALGDLASTARTFVTLVDILPEVASRFSRIALPALIAQGDFALAARFLPDPLAMADHLNAYATELPLLPAPGEAPRLAAELTGYVNDVAMAGTILAGVDRADEAATLRAAALAALTDPSLRAMAQRELDEPGTITRTLVDHQMAAEMARQP</sequence>
<keyword evidence="2" id="KW-1185">Reference proteome</keyword>
<comment type="caution">
    <text evidence="1">The sequence shown here is derived from an EMBL/GenBank/DDBJ whole genome shotgun (WGS) entry which is preliminary data.</text>
</comment>
<evidence type="ECO:0000313" key="2">
    <source>
        <dbReference type="Proteomes" id="UP000622638"/>
    </source>
</evidence>
<evidence type="ECO:0008006" key="3">
    <source>
        <dbReference type="Google" id="ProtNLM"/>
    </source>
</evidence>
<accession>A0ABQ1L461</accession>
<protein>
    <recommendedName>
        <fullName evidence="3">Tetratricopeptide repeat protein</fullName>
    </recommendedName>
</protein>
<reference evidence="2" key="1">
    <citation type="journal article" date="2019" name="Int. J. Syst. Evol. Microbiol.">
        <title>The Global Catalogue of Microorganisms (GCM) 10K type strain sequencing project: providing services to taxonomists for standard genome sequencing and annotation.</title>
        <authorList>
            <consortium name="The Broad Institute Genomics Platform"/>
            <consortium name="The Broad Institute Genome Sequencing Center for Infectious Disease"/>
            <person name="Wu L."/>
            <person name="Ma J."/>
        </authorList>
    </citation>
    <scope>NUCLEOTIDE SEQUENCE [LARGE SCALE GENOMIC DNA]</scope>
    <source>
        <strain evidence="2">CGMCC 1.15931</strain>
    </source>
</reference>
<name>A0ABQ1L461_9BURK</name>
<evidence type="ECO:0000313" key="1">
    <source>
        <dbReference type="EMBL" id="GGC19102.1"/>
    </source>
</evidence>
<dbReference type="EMBL" id="BMKG01000026">
    <property type="protein sequence ID" value="GGC19102.1"/>
    <property type="molecule type" value="Genomic_DNA"/>
</dbReference>
<gene>
    <name evidence="1" type="ORF">GCM10011572_45740</name>
</gene>
<dbReference type="Proteomes" id="UP000622638">
    <property type="component" value="Unassembled WGS sequence"/>
</dbReference>